<dbReference type="AlphaFoldDB" id="A0A4Y7L069"/>
<dbReference type="InterPro" id="IPR046341">
    <property type="entry name" value="SET_dom_sf"/>
</dbReference>
<dbReference type="PROSITE" id="PS50280">
    <property type="entry name" value="SET"/>
    <property type="match status" value="1"/>
</dbReference>
<dbReference type="InterPro" id="IPR001214">
    <property type="entry name" value="SET_dom"/>
</dbReference>
<protein>
    <recommendedName>
        <fullName evidence="12">SET domain-containing protein</fullName>
    </recommendedName>
</protein>
<dbReference type="CDD" id="cd09917">
    <property type="entry name" value="F-box_SF"/>
    <property type="match status" value="1"/>
</dbReference>
<keyword evidence="2" id="KW-0158">Chromosome</keyword>
<name>A0A4Y7L069_PAPSO</name>
<evidence type="ECO:0000256" key="5">
    <source>
        <dbReference type="ARBA" id="ARBA00022691"/>
    </source>
</evidence>
<evidence type="ECO:0000256" key="1">
    <source>
        <dbReference type="ARBA" id="ARBA00004286"/>
    </source>
</evidence>
<dbReference type="GO" id="GO:0032259">
    <property type="term" value="P:methylation"/>
    <property type="evidence" value="ECO:0007669"/>
    <property type="project" value="UniProtKB-KW"/>
</dbReference>
<dbReference type="OMA" id="GLECENR"/>
<dbReference type="InterPro" id="IPR003616">
    <property type="entry name" value="Post-SET_dom"/>
</dbReference>
<proteinExistence type="predicted"/>
<comment type="subcellular location">
    <subcellularLocation>
        <location evidence="1">Chromosome</location>
    </subcellularLocation>
</comment>
<keyword evidence="11" id="KW-1185">Reference proteome</keyword>
<dbReference type="Proteomes" id="UP000316621">
    <property type="component" value="Chromosome 9"/>
</dbReference>
<keyword evidence="7" id="KW-0862">Zinc</keyword>
<dbReference type="PANTHER" id="PTHR46223">
    <property type="entry name" value="HISTONE-LYSINE N-METHYLTRANSFERASE SUV39H"/>
    <property type="match status" value="1"/>
</dbReference>
<dbReference type="EMBL" id="CM010723">
    <property type="protein sequence ID" value="RZC78943.1"/>
    <property type="molecule type" value="Genomic_DNA"/>
</dbReference>
<evidence type="ECO:0000259" key="8">
    <source>
        <dbReference type="PROSITE" id="PS50280"/>
    </source>
</evidence>
<evidence type="ECO:0000313" key="11">
    <source>
        <dbReference type="Proteomes" id="UP000316621"/>
    </source>
</evidence>
<dbReference type="GO" id="GO:0005634">
    <property type="term" value="C:nucleus"/>
    <property type="evidence" value="ECO:0007669"/>
    <property type="project" value="InterPro"/>
</dbReference>
<evidence type="ECO:0000259" key="9">
    <source>
        <dbReference type="PROSITE" id="PS50868"/>
    </source>
</evidence>
<dbReference type="GO" id="GO:0008270">
    <property type="term" value="F:zinc ion binding"/>
    <property type="evidence" value="ECO:0007669"/>
    <property type="project" value="InterPro"/>
</dbReference>
<feature type="domain" description="SET" evidence="8">
    <location>
        <begin position="194"/>
        <end position="326"/>
    </location>
</feature>
<evidence type="ECO:0000256" key="7">
    <source>
        <dbReference type="ARBA" id="ARBA00022833"/>
    </source>
</evidence>
<evidence type="ECO:0000313" key="10">
    <source>
        <dbReference type="EMBL" id="RZC78943.1"/>
    </source>
</evidence>
<evidence type="ECO:0000256" key="6">
    <source>
        <dbReference type="ARBA" id="ARBA00022723"/>
    </source>
</evidence>
<dbReference type="PANTHER" id="PTHR46223:SF3">
    <property type="entry name" value="HISTONE-LYSINE N-METHYLTRANSFERASE SET-23"/>
    <property type="match status" value="1"/>
</dbReference>
<dbReference type="OrthoDB" id="5792673at2759"/>
<feature type="domain" description="Post-SET" evidence="9">
    <location>
        <begin position="333"/>
        <end position="349"/>
    </location>
</feature>
<keyword evidence="5" id="KW-0949">S-adenosyl-L-methionine</keyword>
<dbReference type="Pfam" id="PF05033">
    <property type="entry name" value="Pre-SET"/>
    <property type="match status" value="1"/>
</dbReference>
<evidence type="ECO:0000256" key="4">
    <source>
        <dbReference type="ARBA" id="ARBA00022679"/>
    </source>
</evidence>
<gene>
    <name evidence="10" type="ORF">C5167_003254</name>
</gene>
<accession>A0A4Y7L069</accession>
<evidence type="ECO:0000256" key="2">
    <source>
        <dbReference type="ARBA" id="ARBA00022454"/>
    </source>
</evidence>
<dbReference type="InterPro" id="IPR050973">
    <property type="entry name" value="H3K9_Histone-Lys_N-MTase"/>
</dbReference>
<organism evidence="10 11">
    <name type="scientific">Papaver somniferum</name>
    <name type="common">Opium poppy</name>
    <dbReference type="NCBI Taxonomy" id="3469"/>
    <lineage>
        <taxon>Eukaryota</taxon>
        <taxon>Viridiplantae</taxon>
        <taxon>Streptophyta</taxon>
        <taxon>Embryophyta</taxon>
        <taxon>Tracheophyta</taxon>
        <taxon>Spermatophyta</taxon>
        <taxon>Magnoliopsida</taxon>
        <taxon>Ranunculales</taxon>
        <taxon>Papaveraceae</taxon>
        <taxon>Papaveroideae</taxon>
        <taxon>Papaver</taxon>
    </lineage>
</organism>
<dbReference type="PROSITE" id="PS50868">
    <property type="entry name" value="POST_SET"/>
    <property type="match status" value="1"/>
</dbReference>
<keyword evidence="3" id="KW-0489">Methyltransferase</keyword>
<keyword evidence="4" id="KW-0808">Transferase</keyword>
<dbReference type="GO" id="GO:0042054">
    <property type="term" value="F:histone methyltransferase activity"/>
    <property type="evidence" value="ECO:0007669"/>
    <property type="project" value="InterPro"/>
</dbReference>
<dbReference type="SUPFAM" id="SSF82199">
    <property type="entry name" value="SET domain"/>
    <property type="match status" value="1"/>
</dbReference>
<dbReference type="InterPro" id="IPR007728">
    <property type="entry name" value="Pre-SET_dom"/>
</dbReference>
<dbReference type="Gene3D" id="2.170.270.10">
    <property type="entry name" value="SET domain"/>
    <property type="match status" value="1"/>
</dbReference>
<keyword evidence="6" id="KW-0479">Metal-binding</keyword>
<reference evidence="10 11" key="1">
    <citation type="journal article" date="2018" name="Science">
        <title>The opium poppy genome and morphinan production.</title>
        <authorList>
            <person name="Guo L."/>
            <person name="Winzer T."/>
            <person name="Yang X."/>
            <person name="Li Y."/>
            <person name="Ning Z."/>
            <person name="He Z."/>
            <person name="Teodor R."/>
            <person name="Lu Y."/>
            <person name="Bowser T.A."/>
            <person name="Graham I.A."/>
            <person name="Ye K."/>
        </authorList>
    </citation>
    <scope>NUCLEOTIDE SEQUENCE [LARGE SCALE GENOMIC DNA]</scope>
    <source>
        <strain evidence="11">cv. HN1</strain>
        <tissue evidence="10">Leaves</tissue>
    </source>
</reference>
<evidence type="ECO:0008006" key="12">
    <source>
        <dbReference type="Google" id="ProtNLM"/>
    </source>
</evidence>
<dbReference type="GO" id="GO:0005694">
    <property type="term" value="C:chromosome"/>
    <property type="evidence" value="ECO:0007669"/>
    <property type="project" value="UniProtKB-SubCell"/>
</dbReference>
<dbReference type="Pfam" id="PF00856">
    <property type="entry name" value="SET"/>
    <property type="match status" value="1"/>
</dbReference>
<dbReference type="Gramene" id="RZC78943">
    <property type="protein sequence ID" value="RZC78943"/>
    <property type="gene ID" value="C5167_003254"/>
</dbReference>
<dbReference type="SMART" id="SM00317">
    <property type="entry name" value="SET"/>
    <property type="match status" value="1"/>
</dbReference>
<evidence type="ECO:0000256" key="3">
    <source>
        <dbReference type="ARBA" id="ARBA00022603"/>
    </source>
</evidence>
<dbReference type="STRING" id="3469.A0A4Y7L069"/>
<sequence length="353" mass="38559">MSRESKKTCSAEEEDNKSFIECAEFVLPWLSPRELASISLTCKTLNSLSKSITIRRVSDASRNLEKNPIPFINTIDSEPYSYFIYTFSQIFSSPCLSQSWGTNPKRNVSSSVSLMKFGSNVTSLMSDSTSGCVCKNCSEDTNGDIRCPCSKLKPLSLSNMGSDSSELGLMTECGPSCDCGVECKNRLTQRGVSVQVRIGKDARKGWSLYSAQFVPRGEFVCEYAGELLTTQEARKRQKKYDDIASTSQFGSALLVVREHLPSGNACLRVNIDATRVGNAARFINHSCDGGNLSTVLVRGSGALFPRLCFFASRDILDGEELAFSYGEPMLKQNGLKCFCGSSCCLGALPSEET</sequence>